<feature type="compositionally biased region" description="Basic and acidic residues" evidence="1">
    <location>
        <begin position="269"/>
        <end position="278"/>
    </location>
</feature>
<dbReference type="AlphaFoldDB" id="A0A922I430"/>
<dbReference type="Gene3D" id="1.20.5.170">
    <property type="match status" value="1"/>
</dbReference>
<proteinExistence type="predicted"/>
<dbReference type="SMART" id="SM00338">
    <property type="entry name" value="BRLZ"/>
    <property type="match status" value="1"/>
</dbReference>
<organism evidence="4 5">
    <name type="scientific">Dermatophagoides farinae</name>
    <name type="common">American house dust mite</name>
    <dbReference type="NCBI Taxonomy" id="6954"/>
    <lineage>
        <taxon>Eukaryota</taxon>
        <taxon>Metazoa</taxon>
        <taxon>Ecdysozoa</taxon>
        <taxon>Arthropoda</taxon>
        <taxon>Chelicerata</taxon>
        <taxon>Arachnida</taxon>
        <taxon>Acari</taxon>
        <taxon>Acariformes</taxon>
        <taxon>Sarcoptiformes</taxon>
        <taxon>Astigmata</taxon>
        <taxon>Psoroptidia</taxon>
        <taxon>Analgoidea</taxon>
        <taxon>Pyroglyphidae</taxon>
        <taxon>Dermatophagoidinae</taxon>
        <taxon>Dermatophagoides</taxon>
    </lineage>
</organism>
<reference evidence="3" key="2">
    <citation type="submission" date="2020-06" db="EMBL/GenBank/DDBJ databases">
        <authorList>
            <person name="Ji K."/>
            <person name="Li J."/>
        </authorList>
    </citation>
    <scope>NUCLEOTIDE SEQUENCE</scope>
    <source>
        <strain evidence="3">JKM2019</strain>
        <tissue evidence="3">Whole body</tissue>
    </source>
</reference>
<evidence type="ECO:0000313" key="4">
    <source>
        <dbReference type="EMBL" id="KAH9518252.1"/>
    </source>
</evidence>
<evidence type="ECO:0000313" key="5">
    <source>
        <dbReference type="Proteomes" id="UP000790347"/>
    </source>
</evidence>
<dbReference type="InterPro" id="IPR004827">
    <property type="entry name" value="bZIP"/>
</dbReference>
<comment type="caution">
    <text evidence="4">The sequence shown here is derived from an EMBL/GenBank/DDBJ whole genome shotgun (WGS) entry which is preliminary data.</text>
</comment>
<dbReference type="OrthoDB" id="10621742at2759"/>
<feature type="domain" description="BZIP" evidence="2">
    <location>
        <begin position="245"/>
        <end position="302"/>
    </location>
</feature>
<feature type="region of interest" description="Disordered" evidence="1">
    <location>
        <begin position="254"/>
        <end position="281"/>
    </location>
</feature>
<protein>
    <recommendedName>
        <fullName evidence="2">BZIP domain-containing protein</fullName>
    </recommendedName>
</protein>
<reference evidence="4" key="1">
    <citation type="submission" date="2013-05" db="EMBL/GenBank/DDBJ databases">
        <authorList>
            <person name="Yim A.K.Y."/>
            <person name="Chan T.F."/>
            <person name="Ji K.M."/>
            <person name="Liu X.Y."/>
            <person name="Zhou J.W."/>
            <person name="Li R.Q."/>
            <person name="Yang K.Y."/>
            <person name="Li J."/>
            <person name="Li M."/>
            <person name="Law P.T.W."/>
            <person name="Wu Y.L."/>
            <person name="Cai Z.L."/>
            <person name="Qin H."/>
            <person name="Bao Y."/>
            <person name="Leung R.K.K."/>
            <person name="Ng P.K.S."/>
            <person name="Zou J."/>
            <person name="Zhong X.J."/>
            <person name="Ran P.X."/>
            <person name="Zhong N.S."/>
            <person name="Liu Z.G."/>
            <person name="Tsui S.K.W."/>
        </authorList>
    </citation>
    <scope>NUCLEOTIDE SEQUENCE</scope>
    <source>
        <strain evidence="4">Derf</strain>
        <tissue evidence="4">Whole organism</tissue>
    </source>
</reference>
<dbReference type="Proteomes" id="UP000828236">
    <property type="component" value="Unassembled WGS sequence"/>
</dbReference>
<name>A0A922I430_DERFA</name>
<dbReference type="Proteomes" id="UP000790347">
    <property type="component" value="Unassembled WGS sequence"/>
</dbReference>
<sequence length="306" mass="35469">MAGDNGTPELMDFTLNQTSEQIFNVAAMFAEKDTPELNKELDESSKGSSSETITTIDIDNEINFDEFQRKETTCSLESNISGTHIKHIKDFCFSQSQYMQNSPNDLMTRNDVPEVDYDTPTYTELLYYSDLERDIRMQNYLSRLDYNNNNVIKPLENPLINTEQQASSVCETMTTSTSSKFDDGNDLSVDSYHQPSHVLYKEPKTATLKHRNPNISKSANLLNQNKRKSQKSQCIKNRQEFLMDRRQRNCVAARKARQKRKKEADEIELEKKKQEKKNQALKNQVAELEKEISYLNEHIRKRNAIV</sequence>
<dbReference type="InterPro" id="IPR046347">
    <property type="entry name" value="bZIP_sf"/>
</dbReference>
<evidence type="ECO:0000313" key="3">
    <source>
        <dbReference type="EMBL" id="KAH7641756.1"/>
    </source>
</evidence>
<dbReference type="EMBL" id="ASGP02000003">
    <property type="protein sequence ID" value="KAH9518252.1"/>
    <property type="molecule type" value="Genomic_DNA"/>
</dbReference>
<gene>
    <name evidence="4" type="ORF">DERF_008843</name>
    <name evidence="3" type="ORF">HUG17_4801</name>
</gene>
<dbReference type="Pfam" id="PF07716">
    <property type="entry name" value="bZIP_2"/>
    <property type="match status" value="1"/>
</dbReference>
<evidence type="ECO:0000259" key="2">
    <source>
        <dbReference type="PROSITE" id="PS50217"/>
    </source>
</evidence>
<keyword evidence="5" id="KW-1185">Reference proteome</keyword>
<dbReference type="PROSITE" id="PS00036">
    <property type="entry name" value="BZIP_BASIC"/>
    <property type="match status" value="1"/>
</dbReference>
<dbReference type="EMBL" id="SDOV01000004">
    <property type="protein sequence ID" value="KAH7641756.1"/>
    <property type="molecule type" value="Genomic_DNA"/>
</dbReference>
<dbReference type="SUPFAM" id="SSF57959">
    <property type="entry name" value="Leucine zipper domain"/>
    <property type="match status" value="1"/>
</dbReference>
<dbReference type="GO" id="GO:0003700">
    <property type="term" value="F:DNA-binding transcription factor activity"/>
    <property type="evidence" value="ECO:0007669"/>
    <property type="project" value="InterPro"/>
</dbReference>
<reference evidence="3" key="3">
    <citation type="journal article" date="2021" name="World Allergy Organ. J.">
        <title>Chromosome-level assembly of Dermatophagoides farinae genome and transcriptome reveals two novel allergens Der f 37 and Der f 39.</title>
        <authorList>
            <person name="Chen J."/>
            <person name="Cai Z."/>
            <person name="Fan D."/>
            <person name="Hu J."/>
            <person name="Hou Y."/>
            <person name="He Y."/>
            <person name="Zhang Z."/>
            <person name="Zhao Z."/>
            <person name="Gao P."/>
            <person name="Hu W."/>
            <person name="Sun J."/>
            <person name="Li J."/>
            <person name="Ji K."/>
        </authorList>
    </citation>
    <scope>NUCLEOTIDE SEQUENCE</scope>
    <source>
        <strain evidence="3">JKM2019</strain>
    </source>
</reference>
<dbReference type="PROSITE" id="PS50217">
    <property type="entry name" value="BZIP"/>
    <property type="match status" value="1"/>
</dbReference>
<accession>A0A922I430</accession>
<evidence type="ECO:0000256" key="1">
    <source>
        <dbReference type="SAM" id="MobiDB-lite"/>
    </source>
</evidence>
<reference evidence="4" key="4">
    <citation type="journal article" date="2022" name="Res Sq">
        <title>Comparative Genomics Reveals Insights into the Divergent Evolution of Astigmatic Mites and Household Pest Adaptations.</title>
        <authorList>
            <person name="Xiong Q."/>
            <person name="Wan A.T.-Y."/>
            <person name="Liu X.-Y."/>
            <person name="Fung C.S.-H."/>
            <person name="Xiao X."/>
            <person name="Malainual N."/>
            <person name="Hou J."/>
            <person name="Wang L."/>
            <person name="Wang M."/>
            <person name="Yang K."/>
            <person name="Cui Y."/>
            <person name="Leung E."/>
            <person name="Nong W."/>
            <person name="Shin S.-K."/>
            <person name="Au S."/>
            <person name="Jeong K.Y."/>
            <person name="Chew F.T."/>
            <person name="Hui J."/>
            <person name="Leung T.F."/>
            <person name="Tungtrongchitr A."/>
            <person name="Zhong N."/>
            <person name="Liu Z."/>
            <person name="Tsui S."/>
        </authorList>
    </citation>
    <scope>NUCLEOTIDE SEQUENCE</scope>
    <source>
        <strain evidence="4">Derf</strain>
        <tissue evidence="4">Whole organism</tissue>
    </source>
</reference>